<feature type="compositionally biased region" description="Low complexity" evidence="1">
    <location>
        <begin position="78"/>
        <end position="91"/>
    </location>
</feature>
<dbReference type="EMBL" id="CM008964">
    <property type="protein sequence ID" value="PNW84614.1"/>
    <property type="molecule type" value="Genomic_DNA"/>
</dbReference>
<sequence length="102" mass="10376">MVEEAAADVCADLIERPMAPTGPAGYDTALLRAEYSNTAAISSIAAPYVLLLLDGHGINTCNSELTASGSSNLNTTNTAAAATSSSSSSTGKSLLQWPVSRL</sequence>
<keyword evidence="3" id="KW-1185">Reference proteome</keyword>
<proteinExistence type="predicted"/>
<protein>
    <submittedName>
        <fullName evidence="2">Uncharacterized protein</fullName>
    </submittedName>
</protein>
<dbReference type="GeneID" id="5721131"/>
<accession>A0A2K3DVR3</accession>
<dbReference type="RefSeq" id="XP_042925647.1">
    <property type="nucleotide sequence ID" value="XM_043060518.1"/>
</dbReference>
<evidence type="ECO:0000256" key="1">
    <source>
        <dbReference type="SAM" id="MobiDB-lite"/>
    </source>
</evidence>
<dbReference type="PaxDb" id="3055-EDP01453"/>
<reference evidence="2 3" key="1">
    <citation type="journal article" date="2007" name="Science">
        <title>The Chlamydomonas genome reveals the evolution of key animal and plant functions.</title>
        <authorList>
            <person name="Merchant S.S."/>
            <person name="Prochnik S.E."/>
            <person name="Vallon O."/>
            <person name="Harris E.H."/>
            <person name="Karpowicz S.J."/>
            <person name="Witman G.B."/>
            <person name="Terry A."/>
            <person name="Salamov A."/>
            <person name="Fritz-Laylin L.K."/>
            <person name="Marechal-Drouard L."/>
            <person name="Marshall W.F."/>
            <person name="Qu L.H."/>
            <person name="Nelson D.R."/>
            <person name="Sanderfoot A.A."/>
            <person name="Spalding M.H."/>
            <person name="Kapitonov V.V."/>
            <person name="Ren Q."/>
            <person name="Ferris P."/>
            <person name="Lindquist E."/>
            <person name="Shapiro H."/>
            <person name="Lucas S.M."/>
            <person name="Grimwood J."/>
            <person name="Schmutz J."/>
            <person name="Cardol P."/>
            <person name="Cerutti H."/>
            <person name="Chanfreau G."/>
            <person name="Chen C.L."/>
            <person name="Cognat V."/>
            <person name="Croft M.T."/>
            <person name="Dent R."/>
            <person name="Dutcher S."/>
            <person name="Fernandez E."/>
            <person name="Fukuzawa H."/>
            <person name="Gonzalez-Ballester D."/>
            <person name="Gonzalez-Halphen D."/>
            <person name="Hallmann A."/>
            <person name="Hanikenne M."/>
            <person name="Hippler M."/>
            <person name="Inwood W."/>
            <person name="Jabbari K."/>
            <person name="Kalanon M."/>
            <person name="Kuras R."/>
            <person name="Lefebvre P.A."/>
            <person name="Lemaire S.D."/>
            <person name="Lobanov A.V."/>
            <person name="Lohr M."/>
            <person name="Manuell A."/>
            <person name="Meier I."/>
            <person name="Mets L."/>
            <person name="Mittag M."/>
            <person name="Mittelmeier T."/>
            <person name="Moroney J.V."/>
            <person name="Moseley J."/>
            <person name="Napoli C."/>
            <person name="Nedelcu A.M."/>
            <person name="Niyogi K."/>
            <person name="Novoselov S.V."/>
            <person name="Paulsen I.T."/>
            <person name="Pazour G."/>
            <person name="Purton S."/>
            <person name="Ral J.P."/>
            <person name="Riano-Pachon D.M."/>
            <person name="Riekhof W."/>
            <person name="Rymarquis L."/>
            <person name="Schroda M."/>
            <person name="Stern D."/>
            <person name="Umen J."/>
            <person name="Willows R."/>
            <person name="Wilson N."/>
            <person name="Zimmer S.L."/>
            <person name="Allmer J."/>
            <person name="Balk J."/>
            <person name="Bisova K."/>
            <person name="Chen C.J."/>
            <person name="Elias M."/>
            <person name="Gendler K."/>
            <person name="Hauser C."/>
            <person name="Lamb M.R."/>
            <person name="Ledford H."/>
            <person name="Long J.C."/>
            <person name="Minagawa J."/>
            <person name="Page M.D."/>
            <person name="Pan J."/>
            <person name="Pootakham W."/>
            <person name="Roje S."/>
            <person name="Rose A."/>
            <person name="Stahlberg E."/>
            <person name="Terauchi A.M."/>
            <person name="Yang P."/>
            <person name="Ball S."/>
            <person name="Bowler C."/>
            <person name="Dieckmann C.L."/>
            <person name="Gladyshev V.N."/>
            <person name="Green P."/>
            <person name="Jorgensen R."/>
            <person name="Mayfield S."/>
            <person name="Mueller-Roeber B."/>
            <person name="Rajamani S."/>
            <person name="Sayre R.T."/>
            <person name="Brokstein P."/>
            <person name="Dubchak I."/>
            <person name="Goodstein D."/>
            <person name="Hornick L."/>
            <person name="Huang Y.W."/>
            <person name="Jhaveri J."/>
            <person name="Luo Y."/>
            <person name="Martinez D."/>
            <person name="Ngau W.C."/>
            <person name="Otillar B."/>
            <person name="Poliakov A."/>
            <person name="Porter A."/>
            <person name="Szajkowski L."/>
            <person name="Werner G."/>
            <person name="Zhou K."/>
            <person name="Grigoriev I.V."/>
            <person name="Rokhsar D.S."/>
            <person name="Grossman A.R."/>
        </authorList>
    </citation>
    <scope>NUCLEOTIDE SEQUENCE [LARGE SCALE GENOMIC DNA]</scope>
    <source>
        <strain evidence="3">CC-503</strain>
    </source>
</reference>
<dbReference type="KEGG" id="cre:CHLRE_03g151351v5"/>
<dbReference type="AlphaFoldDB" id="A0A2K3DVR3"/>
<evidence type="ECO:0000313" key="2">
    <source>
        <dbReference type="EMBL" id="PNW84614.1"/>
    </source>
</evidence>
<dbReference type="Proteomes" id="UP000006906">
    <property type="component" value="Chromosome 3"/>
</dbReference>
<dbReference type="Gramene" id="PNW84614">
    <property type="protein sequence ID" value="PNW84614"/>
    <property type="gene ID" value="CHLRE_03g151351v5"/>
</dbReference>
<organism evidence="2 3">
    <name type="scientific">Chlamydomonas reinhardtii</name>
    <name type="common">Chlamydomonas smithii</name>
    <dbReference type="NCBI Taxonomy" id="3055"/>
    <lineage>
        <taxon>Eukaryota</taxon>
        <taxon>Viridiplantae</taxon>
        <taxon>Chlorophyta</taxon>
        <taxon>core chlorophytes</taxon>
        <taxon>Chlorophyceae</taxon>
        <taxon>CS clade</taxon>
        <taxon>Chlamydomonadales</taxon>
        <taxon>Chlamydomonadaceae</taxon>
        <taxon>Chlamydomonas</taxon>
    </lineage>
</organism>
<evidence type="ECO:0000313" key="3">
    <source>
        <dbReference type="Proteomes" id="UP000006906"/>
    </source>
</evidence>
<gene>
    <name evidence="2" type="ORF">CHLRE_03g151351v5</name>
</gene>
<dbReference type="InParanoid" id="A0A2K3DVR3"/>
<feature type="region of interest" description="Disordered" evidence="1">
    <location>
        <begin position="78"/>
        <end position="102"/>
    </location>
</feature>
<name>A0A2K3DVR3_CHLRE</name>